<sequence>MVKVIFPDEWCELFRGSQVDFKSLEVPVVDPYYSCFCFQGKLKFFPAMDLNQRLKPFFNGKFDKVSKFFSENACNQEHEIAAFFFKLHFVNNEVFPENRQTHGFPDLSQVFERTMKHSRFGKDRDCNSTCLLHFPGKLSSCSRRDFPETLSRGCRLDFCNYRSPAFCFYSCNSGNKVPFLELWLRPFFMDIGPKCLDPGFCCVEDMENRIVHLLSLMYCYVHQRLMKYML</sequence>
<gene>
    <name evidence="1" type="ORF">SDC9_177762</name>
</gene>
<dbReference type="AlphaFoldDB" id="A0A645GX06"/>
<name>A0A645GX06_9ZZZZ</name>
<comment type="caution">
    <text evidence="1">The sequence shown here is derived from an EMBL/GenBank/DDBJ whole genome shotgun (WGS) entry which is preliminary data.</text>
</comment>
<proteinExistence type="predicted"/>
<dbReference type="EMBL" id="VSSQ01081361">
    <property type="protein sequence ID" value="MPN30299.1"/>
    <property type="molecule type" value="Genomic_DNA"/>
</dbReference>
<reference evidence="1" key="1">
    <citation type="submission" date="2019-08" db="EMBL/GenBank/DDBJ databases">
        <authorList>
            <person name="Kucharzyk K."/>
            <person name="Murdoch R.W."/>
            <person name="Higgins S."/>
            <person name="Loffler F."/>
        </authorList>
    </citation>
    <scope>NUCLEOTIDE SEQUENCE</scope>
</reference>
<protein>
    <submittedName>
        <fullName evidence="1">Uncharacterized protein</fullName>
    </submittedName>
</protein>
<accession>A0A645GX06</accession>
<organism evidence="1">
    <name type="scientific">bioreactor metagenome</name>
    <dbReference type="NCBI Taxonomy" id="1076179"/>
    <lineage>
        <taxon>unclassified sequences</taxon>
        <taxon>metagenomes</taxon>
        <taxon>ecological metagenomes</taxon>
    </lineage>
</organism>
<evidence type="ECO:0000313" key="1">
    <source>
        <dbReference type="EMBL" id="MPN30299.1"/>
    </source>
</evidence>